<dbReference type="PANTHER" id="PTHR30294">
    <property type="entry name" value="MEMBRANE COMPONENT OF ABC TRANSPORTER YHHJ-RELATED"/>
    <property type="match status" value="1"/>
</dbReference>
<feature type="transmembrane region" description="Helical" evidence="6">
    <location>
        <begin position="34"/>
        <end position="52"/>
    </location>
</feature>
<sequence length="420" mass="47513">MKKSSLLYKIINGIWDMCYIWKTEMRNVFRDEGVLIFCILVPLGYPLLYSWIYNNEVVREVDTAIVDLSHSHSSREFIRDYDASPDAKATYYCNSLDEAKELVRRQAVHGILYFPADFDTKLNRGEQAHVGVYCDMSLMLTYKAIYQTSQAVASHINSSIQITQAGGFTDRDDEITTEPLAFDEVPIFNTTGGYGNAILPAVLVLILQQTMLLGIGMAAGTSRELNRNRELIPVSEHYGGIFRIVFGKALVYFMVYAVMGMYLTLVVPKLFSFVSMVTWTTILGFLLPYILSCVFFGLMLSCLVRYRENVMLLVVFTSVPLLFMTGVSWPLSNIPGFWQGFSWVFPSTFGIRGFLRISSMGASLSDILPEFRALWIQTGVYFLATCLVFRQQLRSARLKADLTAEVAEEEDEAEEIVENG</sequence>
<dbReference type="PANTHER" id="PTHR30294:SF46">
    <property type="entry name" value="ABC TRANSPORTER PERMEASE"/>
    <property type="match status" value="1"/>
</dbReference>
<evidence type="ECO:0000313" key="11">
    <source>
        <dbReference type="Proteomes" id="UP000286077"/>
    </source>
</evidence>
<feature type="transmembrane region" description="Helical" evidence="6">
    <location>
        <begin position="373"/>
        <end position="389"/>
    </location>
</feature>
<keyword evidence="2" id="KW-1003">Cell membrane</keyword>
<organism evidence="10 12">
    <name type="scientific">Segatella copri</name>
    <dbReference type="NCBI Taxonomy" id="165179"/>
    <lineage>
        <taxon>Bacteria</taxon>
        <taxon>Pseudomonadati</taxon>
        <taxon>Bacteroidota</taxon>
        <taxon>Bacteroidia</taxon>
        <taxon>Bacteroidales</taxon>
        <taxon>Prevotellaceae</taxon>
        <taxon>Segatella</taxon>
    </lineage>
</organism>
<dbReference type="InterPro" id="IPR013525">
    <property type="entry name" value="ABC2_TM"/>
</dbReference>
<evidence type="ECO:0000256" key="4">
    <source>
        <dbReference type="ARBA" id="ARBA00022989"/>
    </source>
</evidence>
<evidence type="ECO:0000313" key="9">
    <source>
        <dbReference type="EMBL" id="RGW68174.1"/>
    </source>
</evidence>
<protein>
    <submittedName>
        <fullName evidence="10">ABC transporter permease</fullName>
    </submittedName>
</protein>
<feature type="transmembrane region" description="Helical" evidence="6">
    <location>
        <begin position="241"/>
        <end position="265"/>
    </location>
</feature>
<reference evidence="11 12" key="1">
    <citation type="submission" date="2018-08" db="EMBL/GenBank/DDBJ databases">
        <title>A genome reference for cultivated species of the human gut microbiota.</title>
        <authorList>
            <person name="Zou Y."/>
            <person name="Xue W."/>
            <person name="Luo G."/>
        </authorList>
    </citation>
    <scope>NUCLEOTIDE SEQUENCE [LARGE SCALE GENOMIC DNA]</scope>
    <source>
        <strain evidence="9 11">AF11-14</strain>
        <strain evidence="10 12">AM22-1</strain>
    </source>
</reference>
<reference evidence="8" key="2">
    <citation type="submission" date="2022-11" db="EMBL/GenBank/DDBJ databases">
        <title>Genomic repertoires linked with pathogenic potency of arthritogenic Prevotella copri isolated from the gut of rheumatoid arthritis patients.</title>
        <authorList>
            <person name="Nii T."/>
            <person name="Maeda Y."/>
            <person name="Motooka D."/>
            <person name="Naito M."/>
            <person name="Matsumoto Y."/>
            <person name="Ogawa T."/>
            <person name="Oguro-Igashira E."/>
            <person name="Kishikawa T."/>
            <person name="Yamashita M."/>
            <person name="Koizumi S."/>
            <person name="Kurakawa T."/>
            <person name="Okumura R."/>
            <person name="Kayama H."/>
            <person name="Murakami M."/>
            <person name="Sakaguchi T."/>
            <person name="Das B."/>
            <person name="Nakamura S."/>
            <person name="Okada Y."/>
            <person name="Kumanogoh A."/>
            <person name="Takeda K."/>
        </authorList>
    </citation>
    <scope>NUCLEOTIDE SEQUENCE</scope>
    <source>
        <strain evidence="8">N016-13</strain>
    </source>
</reference>
<keyword evidence="4 6" id="KW-1133">Transmembrane helix</keyword>
<keyword evidence="3 6" id="KW-0812">Transmembrane</keyword>
<feature type="domain" description="ABC-2 type transporter transmembrane" evidence="7">
    <location>
        <begin position="34"/>
        <end position="386"/>
    </location>
</feature>
<evidence type="ECO:0000256" key="3">
    <source>
        <dbReference type="ARBA" id="ARBA00022692"/>
    </source>
</evidence>
<evidence type="ECO:0000313" key="8">
    <source>
        <dbReference type="EMBL" id="MCW4093850.1"/>
    </source>
</evidence>
<gene>
    <name evidence="10" type="ORF">DW250_12970</name>
    <name evidence="9" type="ORF">DWV60_07515</name>
    <name evidence="8" type="ORF">ONT05_09790</name>
</gene>
<evidence type="ECO:0000259" key="7">
    <source>
        <dbReference type="Pfam" id="PF12698"/>
    </source>
</evidence>
<evidence type="ECO:0000256" key="1">
    <source>
        <dbReference type="ARBA" id="ARBA00004651"/>
    </source>
</evidence>
<evidence type="ECO:0000313" key="12">
    <source>
        <dbReference type="Proteomes" id="UP000286501"/>
    </source>
</evidence>
<dbReference type="Gene3D" id="3.40.1710.10">
    <property type="entry name" value="abc type-2 transporter like domain"/>
    <property type="match status" value="1"/>
</dbReference>
<dbReference type="Proteomes" id="UP000286077">
    <property type="component" value="Unassembled WGS sequence"/>
</dbReference>
<dbReference type="RefSeq" id="WP_118139914.1">
    <property type="nucleotide sequence ID" value="NZ_JAPDUQ010000001.1"/>
</dbReference>
<feature type="transmembrane region" description="Helical" evidence="6">
    <location>
        <begin position="310"/>
        <end position="331"/>
    </location>
</feature>
<accession>A0A3R6E5U0</accession>
<comment type="caution">
    <text evidence="10">The sequence shown here is derived from an EMBL/GenBank/DDBJ whole genome shotgun (WGS) entry which is preliminary data.</text>
</comment>
<evidence type="ECO:0000256" key="5">
    <source>
        <dbReference type="ARBA" id="ARBA00023136"/>
    </source>
</evidence>
<dbReference type="EMBL" id="JAPDUS010000016">
    <property type="protein sequence ID" value="MCW4093850.1"/>
    <property type="molecule type" value="Genomic_DNA"/>
</dbReference>
<dbReference type="Proteomes" id="UP000286501">
    <property type="component" value="Unassembled WGS sequence"/>
</dbReference>
<comment type="subcellular location">
    <subcellularLocation>
        <location evidence="1">Cell membrane</location>
        <topology evidence="1">Multi-pass membrane protein</topology>
    </subcellularLocation>
</comment>
<dbReference type="Proteomes" id="UP001209074">
    <property type="component" value="Unassembled WGS sequence"/>
</dbReference>
<evidence type="ECO:0000256" key="2">
    <source>
        <dbReference type="ARBA" id="ARBA00022475"/>
    </source>
</evidence>
<evidence type="ECO:0000313" key="10">
    <source>
        <dbReference type="EMBL" id="RHG63437.1"/>
    </source>
</evidence>
<dbReference type="EMBL" id="QSAQ01000016">
    <property type="protein sequence ID" value="RGW68174.1"/>
    <property type="molecule type" value="Genomic_DNA"/>
</dbReference>
<feature type="transmembrane region" description="Helical" evidence="6">
    <location>
        <begin position="277"/>
        <end position="298"/>
    </location>
</feature>
<proteinExistence type="predicted"/>
<dbReference type="AlphaFoldDB" id="A0A3R6E5U0"/>
<dbReference type="Pfam" id="PF12698">
    <property type="entry name" value="ABC2_membrane_3"/>
    <property type="match status" value="1"/>
</dbReference>
<dbReference type="GO" id="GO:0140359">
    <property type="term" value="F:ABC-type transporter activity"/>
    <property type="evidence" value="ECO:0007669"/>
    <property type="project" value="InterPro"/>
</dbReference>
<dbReference type="InterPro" id="IPR051449">
    <property type="entry name" value="ABC-2_transporter_component"/>
</dbReference>
<evidence type="ECO:0000256" key="6">
    <source>
        <dbReference type="SAM" id="Phobius"/>
    </source>
</evidence>
<dbReference type="GO" id="GO:0005886">
    <property type="term" value="C:plasma membrane"/>
    <property type="evidence" value="ECO:0007669"/>
    <property type="project" value="UniProtKB-SubCell"/>
</dbReference>
<keyword evidence="5 6" id="KW-0472">Membrane</keyword>
<name>A0A3R6E5U0_9BACT</name>
<feature type="transmembrane region" description="Helical" evidence="6">
    <location>
        <begin position="197"/>
        <end position="220"/>
    </location>
</feature>
<dbReference type="EMBL" id="QRIN01000067">
    <property type="protein sequence ID" value="RHG63437.1"/>
    <property type="molecule type" value="Genomic_DNA"/>
</dbReference>